<dbReference type="AlphaFoldDB" id="D3ENX9"/>
<organism evidence="4">
    <name type="scientific">Atelocyanobacterium thalassa (isolate ALOHA)</name>
    <dbReference type="NCBI Taxonomy" id="1453429"/>
    <lineage>
        <taxon>Bacteria</taxon>
        <taxon>Bacillati</taxon>
        <taxon>Cyanobacteriota</taxon>
        <taxon>Cyanophyceae</taxon>
        <taxon>Oscillatoriophycideae</taxon>
        <taxon>Chroococcales</taxon>
        <taxon>Aphanothecaceae</taxon>
        <taxon>Candidatus Atelocyanobacterium</taxon>
        <taxon>Candidatus Atelocyanobacterium thalassae</taxon>
    </lineage>
</organism>
<dbReference type="InterPro" id="IPR050154">
    <property type="entry name" value="UbiB_kinase"/>
</dbReference>
<evidence type="ECO:0000313" key="4">
    <source>
        <dbReference type="Proteomes" id="UP000001405"/>
    </source>
</evidence>
<dbReference type="InterPro" id="IPR004147">
    <property type="entry name" value="ABC1_dom"/>
</dbReference>
<proteinExistence type="inferred from homology"/>
<comment type="similarity">
    <text evidence="1">Belongs to the protein kinase superfamily. ADCK protein kinase family.</text>
</comment>
<dbReference type="PANTHER" id="PTHR10566:SF128">
    <property type="entry name" value="UBIB DOMAIN CONTAINING KINASE"/>
    <property type="match status" value="1"/>
</dbReference>
<gene>
    <name evidence="3" type="ordered locus">UCYN_04450</name>
</gene>
<dbReference type="InterPro" id="IPR011009">
    <property type="entry name" value="Kinase-like_dom_sf"/>
</dbReference>
<keyword evidence="3" id="KW-0560">Oxidoreductase</keyword>
<dbReference type="Pfam" id="PF03109">
    <property type="entry name" value="ABC1"/>
    <property type="match status" value="1"/>
</dbReference>
<accession>D3ENX9</accession>
<dbReference type="Proteomes" id="UP000001405">
    <property type="component" value="Chromosome"/>
</dbReference>
<dbReference type="EMBL" id="CP001842">
    <property type="protein sequence ID" value="ADB95179.1"/>
    <property type="molecule type" value="Genomic_DNA"/>
</dbReference>
<dbReference type="GO" id="GO:0005524">
    <property type="term" value="F:ATP binding"/>
    <property type="evidence" value="ECO:0007669"/>
    <property type="project" value="InterPro"/>
</dbReference>
<protein>
    <submittedName>
        <fullName evidence="3">Ubiquinone biosynthesis monooxygenase UbiB</fullName>
    </submittedName>
</protein>
<dbReference type="CDD" id="cd05121">
    <property type="entry name" value="ABC1_ADCK3-like"/>
    <property type="match status" value="1"/>
</dbReference>
<dbReference type="GO" id="GO:0004672">
    <property type="term" value="F:protein kinase activity"/>
    <property type="evidence" value="ECO:0007669"/>
    <property type="project" value="InterPro"/>
</dbReference>
<keyword evidence="3" id="KW-0830">Ubiquinone</keyword>
<dbReference type="PROSITE" id="PS50011">
    <property type="entry name" value="PROTEIN_KINASE_DOM"/>
    <property type="match status" value="1"/>
</dbReference>
<keyword evidence="3" id="KW-0503">Monooxygenase</keyword>
<dbReference type="RefSeq" id="WP_012953844.1">
    <property type="nucleotide sequence ID" value="NC_013771.1"/>
</dbReference>
<dbReference type="STRING" id="1453429.UCYN_04450"/>
<dbReference type="KEGG" id="cyu:UCYN_04450"/>
<reference evidence="3 4" key="1">
    <citation type="journal article" date="2010" name="Nature">
        <title>Metabolic streamlining in an open-ocean nitrogen-fixing cyanobacterium.</title>
        <authorList>
            <person name="Tripp H.J."/>
            <person name="Bench S.R."/>
            <person name="Turk K.A."/>
            <person name="Foster R.A."/>
            <person name="Desany B.A."/>
            <person name="Niazi F."/>
            <person name="Affourtit J.P."/>
            <person name="Zehr J.P."/>
        </authorList>
    </citation>
    <scope>NUCLEOTIDE SEQUENCE [LARGE SCALE GENOMIC DNA]</scope>
    <source>
        <strain evidence="4">ALOHA</strain>
    </source>
</reference>
<feature type="domain" description="Protein kinase" evidence="2">
    <location>
        <begin position="140"/>
        <end position="488"/>
    </location>
</feature>
<dbReference type="InterPro" id="IPR000719">
    <property type="entry name" value="Prot_kinase_dom"/>
</dbReference>
<dbReference type="GO" id="GO:0004497">
    <property type="term" value="F:monooxygenase activity"/>
    <property type="evidence" value="ECO:0007669"/>
    <property type="project" value="UniProtKB-KW"/>
</dbReference>
<evidence type="ECO:0000259" key="2">
    <source>
        <dbReference type="PROSITE" id="PS50011"/>
    </source>
</evidence>
<sequence length="560" mass="64243">MTWQTAKLHNLNLEIRRQKKYDAHEIALYYRSRPWRVIKRTISIVWSFGWFFINIQWDKFTHKKNSKKKRSIQLRQILTNLGPTFIKVGQALSTRPDLIHPDFLDELVKLQDQLPSFDNKIAFSIIEKSLKVKIDKAYKEISPNPVAAASLGQVYRAILYTGEEVAVKVQRANLESILTCDLFLMRLVASKLSRFLPLNLKHDLTLIVDEFGSKLLEEIDYVNEGKNAEKFASNFQDDADVKVPKIYWALSSDRILTLEWIQGYKLTNTEQIKNAGLDPYSIVKIGVISGLKQLLEHGFFHADPHPGNLFATHDGRMAFIDFGMMDQLDNSTKEIIADSVVQLINEDYDALAKDFVKLGFLTPDTDIKPIIPALEKILGNAITKNVNDFNFKTITDDFSKLVHKYPFRLPAKFALIIRSLITQEGLALSLDPNFKLVEIAYPYVAMQLLAGGTSQLRNRLSEILIKDNKFQWSRLENMLAIASSEEKFNLLPTAQLGLQYLFSDEGQYLRHKLLLALTEDDKLHIEEVQRVWSIISNDLYPQQLMIIMINVLQKLIATKA</sequence>
<keyword evidence="4" id="KW-1185">Reference proteome</keyword>
<dbReference type="HOGENOM" id="CLU_006533_4_2_3"/>
<dbReference type="PANTHER" id="PTHR10566">
    <property type="entry name" value="CHAPERONE-ACTIVITY OF BC1 COMPLEX CABC1 -RELATED"/>
    <property type="match status" value="1"/>
</dbReference>
<dbReference type="PATRIC" id="fig|713887.8.peg.411"/>
<evidence type="ECO:0000313" key="3">
    <source>
        <dbReference type="EMBL" id="ADB95179.1"/>
    </source>
</evidence>
<evidence type="ECO:0000256" key="1">
    <source>
        <dbReference type="ARBA" id="ARBA00009670"/>
    </source>
</evidence>
<dbReference type="OrthoDB" id="438485at2"/>
<dbReference type="Gene3D" id="1.10.510.10">
    <property type="entry name" value="Transferase(Phosphotransferase) domain 1"/>
    <property type="match status" value="1"/>
</dbReference>
<name>D3ENX9_ATETH</name>
<dbReference type="SUPFAM" id="SSF56112">
    <property type="entry name" value="Protein kinase-like (PK-like)"/>
    <property type="match status" value="1"/>
</dbReference>